<accession>A0ABS4TG06</accession>
<evidence type="ECO:0000313" key="2">
    <source>
        <dbReference type="Proteomes" id="UP001519332"/>
    </source>
</evidence>
<dbReference type="EMBL" id="JAGINW010000001">
    <property type="protein sequence ID" value="MBP2323352.1"/>
    <property type="molecule type" value="Genomic_DNA"/>
</dbReference>
<dbReference type="Proteomes" id="UP001519332">
    <property type="component" value="Unassembled WGS sequence"/>
</dbReference>
<keyword evidence="2" id="KW-1185">Reference proteome</keyword>
<comment type="caution">
    <text evidence="1">The sequence shown here is derived from an EMBL/GenBank/DDBJ whole genome shotgun (WGS) entry which is preliminary data.</text>
</comment>
<evidence type="ECO:0000313" key="1">
    <source>
        <dbReference type="EMBL" id="MBP2323352.1"/>
    </source>
</evidence>
<sequence>MAATKKKAVQAIDSDIAEKKETGFGTVTFEGLEYTIERKPNTLLISELARTGSGDPEAMAVLAEFFEVTLGDGYTRFKKAVYRSPAADDDSVLFGVLQEIMEKTLGRPTE</sequence>
<evidence type="ECO:0008006" key="3">
    <source>
        <dbReference type="Google" id="ProtNLM"/>
    </source>
</evidence>
<name>A0ABS4TG06_9PSEU</name>
<reference evidence="1 2" key="1">
    <citation type="submission" date="2021-03" db="EMBL/GenBank/DDBJ databases">
        <title>Sequencing the genomes of 1000 actinobacteria strains.</title>
        <authorList>
            <person name="Klenk H.-P."/>
        </authorList>
    </citation>
    <scope>NUCLEOTIDE SEQUENCE [LARGE SCALE GENOMIC DNA]</scope>
    <source>
        <strain evidence="1 2">DSM 46670</strain>
    </source>
</reference>
<organism evidence="1 2">
    <name type="scientific">Kibdelosporangium banguiense</name>
    <dbReference type="NCBI Taxonomy" id="1365924"/>
    <lineage>
        <taxon>Bacteria</taxon>
        <taxon>Bacillati</taxon>
        <taxon>Actinomycetota</taxon>
        <taxon>Actinomycetes</taxon>
        <taxon>Pseudonocardiales</taxon>
        <taxon>Pseudonocardiaceae</taxon>
        <taxon>Kibdelosporangium</taxon>
    </lineage>
</organism>
<dbReference type="RefSeq" id="WP_209639621.1">
    <property type="nucleotide sequence ID" value="NZ_JAGINW010000001.1"/>
</dbReference>
<gene>
    <name evidence="1" type="ORF">JOF56_003737</name>
</gene>
<protein>
    <recommendedName>
        <fullName evidence="3">Tail assembly chaperone</fullName>
    </recommendedName>
</protein>
<proteinExistence type="predicted"/>